<organism evidence="2 3">
    <name type="scientific">Grimontia indica</name>
    <dbReference type="NCBI Taxonomy" id="1056512"/>
    <lineage>
        <taxon>Bacteria</taxon>
        <taxon>Pseudomonadati</taxon>
        <taxon>Pseudomonadota</taxon>
        <taxon>Gammaproteobacteria</taxon>
        <taxon>Vibrionales</taxon>
        <taxon>Vibrionaceae</taxon>
        <taxon>Grimontia</taxon>
    </lineage>
</organism>
<reference evidence="2 3" key="1">
    <citation type="journal article" date="2014" name="PLoS ONE">
        <title>Grimontia indica AK16(T), sp. nov., Isolated from a Seawater Sample Reports the Presence of Pathogenic Genes Similar to Vibrio Genus.</title>
        <authorList>
            <person name="Singh A."/>
            <person name="Vaidya B."/>
            <person name="Khatri I."/>
            <person name="Srinivas T.N."/>
            <person name="Subramanian S."/>
            <person name="Korpole S."/>
            <person name="Pinnaka A.K."/>
        </authorList>
    </citation>
    <scope>NUCLEOTIDE SEQUENCE [LARGE SCALE GENOMIC DNA]</scope>
    <source>
        <strain evidence="2 3">AK16</strain>
    </source>
</reference>
<evidence type="ECO:0000256" key="1">
    <source>
        <dbReference type="SAM" id="SignalP"/>
    </source>
</evidence>
<feature type="signal peptide" evidence="1">
    <location>
        <begin position="1"/>
        <end position="21"/>
    </location>
</feature>
<dbReference type="eggNOG" id="ENOG50306J6">
    <property type="taxonomic scope" value="Bacteria"/>
</dbReference>
<protein>
    <recommendedName>
        <fullName evidence="4">DUF2860 domain-containing protein</fullName>
    </recommendedName>
</protein>
<evidence type="ECO:0008006" key="4">
    <source>
        <dbReference type="Google" id="ProtNLM"/>
    </source>
</evidence>
<dbReference type="EMBL" id="ANFM02000026">
    <property type="protein sequence ID" value="EOD79011.1"/>
    <property type="molecule type" value="Genomic_DNA"/>
</dbReference>
<gene>
    <name evidence="2" type="ORF">D515_02241</name>
</gene>
<dbReference type="Proteomes" id="UP000011223">
    <property type="component" value="Unassembled WGS sequence"/>
</dbReference>
<name>R1IE50_9GAMM</name>
<keyword evidence="3" id="KW-1185">Reference proteome</keyword>
<comment type="caution">
    <text evidence="2">The sequence shown here is derived from an EMBL/GenBank/DDBJ whole genome shotgun (WGS) entry which is preliminary data.</text>
</comment>
<proteinExistence type="predicted"/>
<dbReference type="RefSeq" id="WP_002539751.1">
    <property type="nucleotide sequence ID" value="NZ_ANFM02000026.1"/>
</dbReference>
<dbReference type="PIRSF" id="PIRSF028696">
    <property type="entry name" value="UCP028696"/>
    <property type="match status" value="1"/>
</dbReference>
<feature type="chain" id="PRO_5004352638" description="DUF2860 domain-containing protein" evidence="1">
    <location>
        <begin position="22"/>
        <end position="324"/>
    </location>
</feature>
<dbReference type="Pfam" id="PF11059">
    <property type="entry name" value="DUF2860"/>
    <property type="match status" value="1"/>
</dbReference>
<evidence type="ECO:0000313" key="3">
    <source>
        <dbReference type="Proteomes" id="UP000011223"/>
    </source>
</evidence>
<evidence type="ECO:0000313" key="2">
    <source>
        <dbReference type="EMBL" id="EOD79011.1"/>
    </source>
</evidence>
<sequence>MKHVKVATCLLFAGFSSISNAQLAKEEGVTGEFSMLAGMSSTNSNLSTSGDEYLPNGAQKRTEELIGGALGNLTYTFGEDLNKQVFIGTSREDIATGLIALEMGYRYLTDSGTKVSLAFLPTVLSEEVWKDPYNFDAARETTDRTGNAYLFSLSNINGSAYSVDLGIANIKVDEELSGVTQDAQQLMNRDGNSYFGKLSYQGMLTPTSGYSVSLRYLHHDTEGDAMAYDHLGAEGTWFKLHQRHKFAATLTTGSSKYKAPNPIFEDEKRSDTHYTAFGAYEYANLFGFEDFSFVSLASYTHHTSNIDFYDYDEYFFSAGFSVFF</sequence>
<keyword evidence="1" id="KW-0732">Signal</keyword>
<accession>R1IE50</accession>
<dbReference type="InterPro" id="IPR016896">
    <property type="entry name" value="DUF2860"/>
</dbReference>
<dbReference type="AlphaFoldDB" id="R1IE50"/>